<name>A0A4Y2R1V0_ARAVE</name>
<sequence>MVKLFWLSYIFAFTVDNLVFIRIFLAFEILQNFILLLMVLLPAASVNEAAKEARNVVISLPSWYPNNYRPLKLHIRRHFMQELSLTLWKIYRIDKPLVISALGSLLSYGILVGTLGAIQST</sequence>
<dbReference type="AlphaFoldDB" id="A0A4Y2R1V0"/>
<keyword evidence="1" id="KW-0472">Membrane</keyword>
<feature type="transmembrane region" description="Helical" evidence="1">
    <location>
        <begin position="97"/>
        <end position="118"/>
    </location>
</feature>
<feature type="transmembrane region" description="Helical" evidence="1">
    <location>
        <begin position="20"/>
        <end position="41"/>
    </location>
</feature>
<organism evidence="2 3">
    <name type="scientific">Araneus ventricosus</name>
    <name type="common">Orbweaver spider</name>
    <name type="synonym">Epeira ventricosa</name>
    <dbReference type="NCBI Taxonomy" id="182803"/>
    <lineage>
        <taxon>Eukaryota</taxon>
        <taxon>Metazoa</taxon>
        <taxon>Ecdysozoa</taxon>
        <taxon>Arthropoda</taxon>
        <taxon>Chelicerata</taxon>
        <taxon>Arachnida</taxon>
        <taxon>Araneae</taxon>
        <taxon>Araneomorphae</taxon>
        <taxon>Entelegynae</taxon>
        <taxon>Araneoidea</taxon>
        <taxon>Araneidae</taxon>
        <taxon>Araneus</taxon>
    </lineage>
</organism>
<proteinExistence type="predicted"/>
<keyword evidence="1" id="KW-0812">Transmembrane</keyword>
<keyword evidence="1" id="KW-1133">Transmembrane helix</keyword>
<comment type="caution">
    <text evidence="2">The sequence shown here is derived from an EMBL/GenBank/DDBJ whole genome shotgun (WGS) entry which is preliminary data.</text>
</comment>
<dbReference type="OrthoDB" id="6436491at2759"/>
<keyword evidence="3" id="KW-1185">Reference proteome</keyword>
<dbReference type="Proteomes" id="UP000499080">
    <property type="component" value="Unassembled WGS sequence"/>
</dbReference>
<evidence type="ECO:0000313" key="3">
    <source>
        <dbReference type="Proteomes" id="UP000499080"/>
    </source>
</evidence>
<accession>A0A4Y2R1V0</accession>
<reference evidence="2 3" key="1">
    <citation type="journal article" date="2019" name="Sci. Rep.">
        <title>Orb-weaving spider Araneus ventricosus genome elucidates the spidroin gene catalogue.</title>
        <authorList>
            <person name="Kono N."/>
            <person name="Nakamura H."/>
            <person name="Ohtoshi R."/>
            <person name="Moran D.A.P."/>
            <person name="Shinohara A."/>
            <person name="Yoshida Y."/>
            <person name="Fujiwara M."/>
            <person name="Mori M."/>
            <person name="Tomita M."/>
            <person name="Arakawa K."/>
        </authorList>
    </citation>
    <scope>NUCLEOTIDE SEQUENCE [LARGE SCALE GENOMIC DNA]</scope>
</reference>
<evidence type="ECO:0000256" key="1">
    <source>
        <dbReference type="SAM" id="Phobius"/>
    </source>
</evidence>
<protein>
    <submittedName>
        <fullName evidence="2">Uncharacterized protein</fullName>
    </submittedName>
</protein>
<dbReference type="EMBL" id="BGPR01015478">
    <property type="protein sequence ID" value="GBN69410.1"/>
    <property type="molecule type" value="Genomic_DNA"/>
</dbReference>
<evidence type="ECO:0000313" key="2">
    <source>
        <dbReference type="EMBL" id="GBN69410.1"/>
    </source>
</evidence>
<gene>
    <name evidence="2" type="ORF">AVEN_105813_1</name>
</gene>